<dbReference type="OrthoDB" id="9779622at2"/>
<name>A0A1G9B317_9BACT</name>
<dbReference type="Proteomes" id="UP000198510">
    <property type="component" value="Unassembled WGS sequence"/>
</dbReference>
<keyword evidence="1" id="KW-1133">Transmembrane helix</keyword>
<protein>
    <submittedName>
        <fullName evidence="3">DnaJ domain-containing protein</fullName>
    </submittedName>
</protein>
<dbReference type="InterPro" id="IPR052276">
    <property type="entry name" value="Diphthamide-biosynth_chaperone"/>
</dbReference>
<sequence length="192" mass="22526">MRDRYYHILGVSAGADRETIRRAYRRKVMQLHPDLNASSNAQEQFIALQEAYEHLVSNRVYLIPDPPVSPFEKYRYVYSAPTDPYEYAEWIIVARARGQEQARQRYQDFLLFRENLKQRWYYIPAKISTWAAYFLCFVLGFLFASLPLVGFAIDQEVYPAAVVCTPFAVGGFWIFRNASVFKKSVVDVYFKD</sequence>
<dbReference type="PANTHER" id="PTHR44240">
    <property type="entry name" value="DNAJ DOMAIN (PROKARYOTIC HEAT SHOCK PROTEIN)-RELATED"/>
    <property type="match status" value="1"/>
</dbReference>
<gene>
    <name evidence="3" type="ORF">SAMN05421823_102472</name>
</gene>
<proteinExistence type="predicted"/>
<reference evidence="3 4" key="1">
    <citation type="submission" date="2016-10" db="EMBL/GenBank/DDBJ databases">
        <authorList>
            <person name="de Groot N.N."/>
        </authorList>
    </citation>
    <scope>NUCLEOTIDE SEQUENCE [LARGE SCALE GENOMIC DNA]</scope>
    <source>
        <strain evidence="3 4">DSM 25186</strain>
    </source>
</reference>
<dbReference type="AlphaFoldDB" id="A0A1G9B317"/>
<dbReference type="SUPFAM" id="SSF46565">
    <property type="entry name" value="Chaperone J-domain"/>
    <property type="match status" value="1"/>
</dbReference>
<keyword evidence="4" id="KW-1185">Reference proteome</keyword>
<evidence type="ECO:0000256" key="1">
    <source>
        <dbReference type="SAM" id="Phobius"/>
    </source>
</evidence>
<keyword evidence="1" id="KW-0472">Membrane</keyword>
<dbReference type="InterPro" id="IPR001623">
    <property type="entry name" value="DnaJ_domain"/>
</dbReference>
<dbReference type="SMART" id="SM00271">
    <property type="entry name" value="DnaJ"/>
    <property type="match status" value="1"/>
</dbReference>
<evidence type="ECO:0000313" key="3">
    <source>
        <dbReference type="EMBL" id="SDK33205.1"/>
    </source>
</evidence>
<evidence type="ECO:0000259" key="2">
    <source>
        <dbReference type="PROSITE" id="PS50076"/>
    </source>
</evidence>
<dbReference type="PROSITE" id="PS50076">
    <property type="entry name" value="DNAJ_2"/>
    <property type="match status" value="1"/>
</dbReference>
<feature type="transmembrane region" description="Helical" evidence="1">
    <location>
        <begin position="127"/>
        <end position="151"/>
    </location>
</feature>
<dbReference type="PRINTS" id="PR00625">
    <property type="entry name" value="JDOMAIN"/>
</dbReference>
<accession>A0A1G9B317</accession>
<dbReference type="CDD" id="cd06257">
    <property type="entry name" value="DnaJ"/>
    <property type="match status" value="1"/>
</dbReference>
<dbReference type="Pfam" id="PF00226">
    <property type="entry name" value="DnaJ"/>
    <property type="match status" value="1"/>
</dbReference>
<dbReference type="PANTHER" id="PTHR44240:SF10">
    <property type="entry name" value="J DOMAIN-CONTAINING PROTEIN"/>
    <property type="match status" value="1"/>
</dbReference>
<dbReference type="EMBL" id="FNFO01000002">
    <property type="protein sequence ID" value="SDK33205.1"/>
    <property type="molecule type" value="Genomic_DNA"/>
</dbReference>
<dbReference type="InterPro" id="IPR036869">
    <property type="entry name" value="J_dom_sf"/>
</dbReference>
<dbReference type="Gene3D" id="1.10.287.110">
    <property type="entry name" value="DnaJ domain"/>
    <property type="match status" value="1"/>
</dbReference>
<dbReference type="RefSeq" id="WP_089680153.1">
    <property type="nucleotide sequence ID" value="NZ_FNFO01000002.1"/>
</dbReference>
<keyword evidence="1" id="KW-0812">Transmembrane</keyword>
<feature type="domain" description="J" evidence="2">
    <location>
        <begin position="4"/>
        <end position="75"/>
    </location>
</feature>
<dbReference type="STRING" id="1075417.SAMN05421823_102472"/>
<organism evidence="3 4">
    <name type="scientific">Catalinimonas alkaloidigena</name>
    <dbReference type="NCBI Taxonomy" id="1075417"/>
    <lineage>
        <taxon>Bacteria</taxon>
        <taxon>Pseudomonadati</taxon>
        <taxon>Bacteroidota</taxon>
        <taxon>Cytophagia</taxon>
        <taxon>Cytophagales</taxon>
        <taxon>Catalimonadaceae</taxon>
        <taxon>Catalinimonas</taxon>
    </lineage>
</organism>
<feature type="transmembrane region" description="Helical" evidence="1">
    <location>
        <begin position="157"/>
        <end position="175"/>
    </location>
</feature>
<evidence type="ECO:0000313" key="4">
    <source>
        <dbReference type="Proteomes" id="UP000198510"/>
    </source>
</evidence>